<evidence type="ECO:0000256" key="5">
    <source>
        <dbReference type="ARBA" id="ARBA00038359"/>
    </source>
</evidence>
<evidence type="ECO:0000256" key="2">
    <source>
        <dbReference type="ARBA" id="ARBA00022692"/>
    </source>
</evidence>
<comment type="similarity">
    <text evidence="5">Belongs to the SAT4 family.</text>
</comment>
<feature type="transmembrane region" description="Helical" evidence="6">
    <location>
        <begin position="122"/>
        <end position="142"/>
    </location>
</feature>
<comment type="caution">
    <text evidence="8">The sequence shown here is derived from an EMBL/GenBank/DDBJ whole genome shotgun (WGS) entry which is preliminary data.</text>
</comment>
<sequence>MSDDDRSGHVFAVAVTFMVLTWIVVPLRVYVRAVMTKSFGLDDWLLVITQALFTTYLSSQLGGWYYGTGRHRADLTPENNSRALNFWFICEIFYVLTATSIKLAVGVFLIRLSVVRLHIWVLRVLMVGSVVFGTSYLFVVLFQCKPISTFWTEAPGTPGKCLENNPVAITTYVASVINCLADWSFGILPMFIVWSLNMKKKLRIIVMCILGFASIGSTATIVRMFYIPDMLNGQDFLWATTSFAIWSTVEPGIGIIATSVATLRPILQIITSKLGLSRTFLLSRSSPWHHSNGYVKTDENSVSGLRPNDGITTTTAAGPTEHVLPSFGNIRSRSSMESIELAGITKTVEVSLSRDKGDMVKR</sequence>
<feature type="transmembrane region" description="Helical" evidence="6">
    <location>
        <begin position="238"/>
        <end position="263"/>
    </location>
</feature>
<organism evidence="8 9">
    <name type="scientific">Seiridium unicorne</name>
    <dbReference type="NCBI Taxonomy" id="138068"/>
    <lineage>
        <taxon>Eukaryota</taxon>
        <taxon>Fungi</taxon>
        <taxon>Dikarya</taxon>
        <taxon>Ascomycota</taxon>
        <taxon>Pezizomycotina</taxon>
        <taxon>Sordariomycetes</taxon>
        <taxon>Xylariomycetidae</taxon>
        <taxon>Amphisphaeriales</taxon>
        <taxon>Sporocadaceae</taxon>
        <taxon>Seiridium</taxon>
    </lineage>
</organism>
<keyword evidence="3 6" id="KW-1133">Transmembrane helix</keyword>
<evidence type="ECO:0000259" key="7">
    <source>
        <dbReference type="Pfam" id="PF20684"/>
    </source>
</evidence>
<feature type="transmembrane region" description="Helical" evidence="6">
    <location>
        <begin position="43"/>
        <end position="66"/>
    </location>
</feature>
<gene>
    <name evidence="8" type="ORF">SUNI508_09244</name>
</gene>
<dbReference type="EMBL" id="JARVKF010000402">
    <property type="protein sequence ID" value="KAK9417005.1"/>
    <property type="molecule type" value="Genomic_DNA"/>
</dbReference>
<feature type="transmembrane region" description="Helical" evidence="6">
    <location>
        <begin position="86"/>
        <end position="110"/>
    </location>
</feature>
<dbReference type="PANTHER" id="PTHR33048">
    <property type="entry name" value="PTH11-LIKE INTEGRAL MEMBRANE PROTEIN (AFU_ORTHOLOGUE AFUA_5G11245)"/>
    <property type="match status" value="1"/>
</dbReference>
<dbReference type="PANTHER" id="PTHR33048:SF96">
    <property type="entry name" value="INTEGRAL MEMBRANE PROTEIN"/>
    <property type="match status" value="1"/>
</dbReference>
<evidence type="ECO:0000313" key="8">
    <source>
        <dbReference type="EMBL" id="KAK9417005.1"/>
    </source>
</evidence>
<keyword evidence="4 6" id="KW-0472">Membrane</keyword>
<proteinExistence type="inferred from homology"/>
<dbReference type="Proteomes" id="UP001408356">
    <property type="component" value="Unassembled WGS sequence"/>
</dbReference>
<keyword evidence="9" id="KW-1185">Reference proteome</keyword>
<protein>
    <recommendedName>
        <fullName evidence="7">Rhodopsin domain-containing protein</fullName>
    </recommendedName>
</protein>
<feature type="transmembrane region" description="Helical" evidence="6">
    <location>
        <begin position="12"/>
        <end position="31"/>
    </location>
</feature>
<comment type="subcellular location">
    <subcellularLocation>
        <location evidence="1">Membrane</location>
        <topology evidence="1">Multi-pass membrane protein</topology>
    </subcellularLocation>
</comment>
<dbReference type="InterPro" id="IPR049326">
    <property type="entry name" value="Rhodopsin_dom_fungi"/>
</dbReference>
<keyword evidence="2 6" id="KW-0812">Transmembrane</keyword>
<evidence type="ECO:0000256" key="3">
    <source>
        <dbReference type="ARBA" id="ARBA00022989"/>
    </source>
</evidence>
<dbReference type="Pfam" id="PF20684">
    <property type="entry name" value="Fung_rhodopsin"/>
    <property type="match status" value="1"/>
</dbReference>
<evidence type="ECO:0000256" key="6">
    <source>
        <dbReference type="SAM" id="Phobius"/>
    </source>
</evidence>
<evidence type="ECO:0000256" key="1">
    <source>
        <dbReference type="ARBA" id="ARBA00004141"/>
    </source>
</evidence>
<name>A0ABR2UQQ0_9PEZI</name>
<feature type="transmembrane region" description="Helical" evidence="6">
    <location>
        <begin position="204"/>
        <end position="226"/>
    </location>
</feature>
<reference evidence="8 9" key="1">
    <citation type="journal article" date="2024" name="J. Plant Pathol.">
        <title>Sequence and assembly of the genome of Seiridium unicorne, isolate CBS 538.82, causal agent of cypress canker disease.</title>
        <authorList>
            <person name="Scali E."/>
            <person name="Rocca G.D."/>
            <person name="Danti R."/>
            <person name="Garbelotto M."/>
            <person name="Barberini S."/>
            <person name="Baroncelli R."/>
            <person name="Emiliani G."/>
        </authorList>
    </citation>
    <scope>NUCLEOTIDE SEQUENCE [LARGE SCALE GENOMIC DNA]</scope>
    <source>
        <strain evidence="8 9">BM-138-508</strain>
    </source>
</reference>
<evidence type="ECO:0000313" key="9">
    <source>
        <dbReference type="Proteomes" id="UP001408356"/>
    </source>
</evidence>
<feature type="domain" description="Rhodopsin" evidence="7">
    <location>
        <begin position="27"/>
        <end position="268"/>
    </location>
</feature>
<accession>A0ABR2UQQ0</accession>
<dbReference type="InterPro" id="IPR052337">
    <property type="entry name" value="SAT4-like"/>
</dbReference>
<evidence type="ECO:0000256" key="4">
    <source>
        <dbReference type="ARBA" id="ARBA00023136"/>
    </source>
</evidence>